<gene>
    <name evidence="2" type="ORF">U9M48_005369</name>
</gene>
<feature type="compositionally biased region" description="Low complexity" evidence="1">
    <location>
        <begin position="97"/>
        <end position="123"/>
    </location>
</feature>
<evidence type="ECO:0000313" key="2">
    <source>
        <dbReference type="EMBL" id="WVZ54595.1"/>
    </source>
</evidence>
<organism evidence="2 3">
    <name type="scientific">Paspalum notatum var. saurae</name>
    <dbReference type="NCBI Taxonomy" id="547442"/>
    <lineage>
        <taxon>Eukaryota</taxon>
        <taxon>Viridiplantae</taxon>
        <taxon>Streptophyta</taxon>
        <taxon>Embryophyta</taxon>
        <taxon>Tracheophyta</taxon>
        <taxon>Spermatophyta</taxon>
        <taxon>Magnoliopsida</taxon>
        <taxon>Liliopsida</taxon>
        <taxon>Poales</taxon>
        <taxon>Poaceae</taxon>
        <taxon>PACMAD clade</taxon>
        <taxon>Panicoideae</taxon>
        <taxon>Andropogonodae</taxon>
        <taxon>Paspaleae</taxon>
        <taxon>Paspalinae</taxon>
        <taxon>Paspalum</taxon>
    </lineage>
</organism>
<protein>
    <submittedName>
        <fullName evidence="2">Uncharacterized protein</fullName>
    </submittedName>
</protein>
<feature type="compositionally biased region" description="Low complexity" evidence="1">
    <location>
        <begin position="7"/>
        <end position="29"/>
    </location>
</feature>
<dbReference type="Proteomes" id="UP001341281">
    <property type="component" value="Chromosome 01"/>
</dbReference>
<name>A0AAQ3PQ26_PASNO</name>
<accession>A0AAQ3PQ26</accession>
<sequence length="344" mass="35387">MAPPAPLILLPLRPAARAAPPEPASSSSRIGTATSPRVPPGPPPPPGAPVPAFSPRPPASAGCARPHWRPSSSSDANSLRAAPPPNPASPSPVGIVPSPRALPSPAAAFPQPSSAPASRAQDSAPPPRHSRRTSSASAASTIGSRSSPPSVVPFLGSFVLAFIGEAHKSGPPYLAATITPCRSLLERTLAAASFPPFLGLAVARGPHRRINNSGGAPIPLHSHGGRGFTSKRRAGATVAMSIASHPHRPPLIELDTSEDDICEAILTVAMSYTPEAFPAKTCIGALNHLPVCAFVVLPYIHRCAGGLSALQCNELLSDQFSSHFCTCLPNHTYGNLTVTLHMVA</sequence>
<feature type="compositionally biased region" description="Pro residues" evidence="1">
    <location>
        <begin position="37"/>
        <end position="58"/>
    </location>
</feature>
<feature type="compositionally biased region" description="Low complexity" evidence="1">
    <location>
        <begin position="133"/>
        <end position="148"/>
    </location>
</feature>
<reference evidence="2 3" key="1">
    <citation type="submission" date="2024-02" db="EMBL/GenBank/DDBJ databases">
        <title>High-quality chromosome-scale genome assembly of Pensacola bahiagrass (Paspalum notatum Flugge var. saurae).</title>
        <authorList>
            <person name="Vega J.M."/>
            <person name="Podio M."/>
            <person name="Orjuela J."/>
            <person name="Siena L.A."/>
            <person name="Pessino S.C."/>
            <person name="Combes M.C."/>
            <person name="Mariac C."/>
            <person name="Albertini E."/>
            <person name="Pupilli F."/>
            <person name="Ortiz J.P.A."/>
            <person name="Leblanc O."/>
        </authorList>
    </citation>
    <scope>NUCLEOTIDE SEQUENCE [LARGE SCALE GENOMIC DNA]</scope>
    <source>
        <strain evidence="2">R1</strain>
        <tissue evidence="2">Leaf</tissue>
    </source>
</reference>
<proteinExistence type="predicted"/>
<evidence type="ECO:0000256" key="1">
    <source>
        <dbReference type="SAM" id="MobiDB-lite"/>
    </source>
</evidence>
<evidence type="ECO:0000313" key="3">
    <source>
        <dbReference type="Proteomes" id="UP001341281"/>
    </source>
</evidence>
<dbReference type="EMBL" id="CP144745">
    <property type="protein sequence ID" value="WVZ54595.1"/>
    <property type="molecule type" value="Genomic_DNA"/>
</dbReference>
<dbReference type="AlphaFoldDB" id="A0AAQ3PQ26"/>
<feature type="region of interest" description="Disordered" evidence="1">
    <location>
        <begin position="1"/>
        <end position="148"/>
    </location>
</feature>
<keyword evidence="3" id="KW-1185">Reference proteome</keyword>